<proteinExistence type="predicted"/>
<dbReference type="InterPro" id="IPR000843">
    <property type="entry name" value="HTH_LacI"/>
</dbReference>
<feature type="domain" description="HTH lacI-type" evidence="1">
    <location>
        <begin position="7"/>
        <end position="51"/>
    </location>
</feature>
<dbReference type="RefSeq" id="WP_219081152.1">
    <property type="nucleotide sequence ID" value="NZ_CP079216.1"/>
</dbReference>
<evidence type="ECO:0000313" key="3">
    <source>
        <dbReference type="Proteomes" id="UP000824504"/>
    </source>
</evidence>
<dbReference type="InterPro" id="IPR046335">
    <property type="entry name" value="LacI/GalR-like_sensor"/>
</dbReference>
<organism evidence="2 3">
    <name type="scientific">Tessaracoccus palaemonis</name>
    <dbReference type="NCBI Taxonomy" id="2829499"/>
    <lineage>
        <taxon>Bacteria</taxon>
        <taxon>Bacillati</taxon>
        <taxon>Actinomycetota</taxon>
        <taxon>Actinomycetes</taxon>
        <taxon>Propionibacteriales</taxon>
        <taxon>Propionibacteriaceae</taxon>
        <taxon>Tessaracoccus</taxon>
    </lineage>
</organism>
<gene>
    <name evidence="2" type="ORF">KDB89_11450</name>
</gene>
<sequence>MPNPSTPRLEAVAALAGVSRATASKALNGRSDVSPETRTRVLAAAEEVGYRGGATPVDTPLIALVADNLETTYTLDILRGATTTSMELGVGLVTHYSEGPHPGTAPLSDAWFELVKASRWLGVIVVTTRLSPHQLQLIEKLGLKLVAIDPANALPASTASIGATNWNGGVEATSHLISLGHQRIAFVNGTTGSVPSSERLQGYLSALSMHDLPHDPTLVVGDYFSHEAGVAAGLKLLGLPAHRRPTAIFAASDIIAMGVYQAARQLGLRIPDDLSIVGFDDTHLATLVSPPLTTVHQPLAAMGSAAVRSLVDIAHGRPVTGGPIRLATRLMVRDSTAAPRG</sequence>
<dbReference type="Proteomes" id="UP000824504">
    <property type="component" value="Chromosome"/>
</dbReference>
<keyword evidence="2" id="KW-0238">DNA-binding</keyword>
<dbReference type="PROSITE" id="PS50932">
    <property type="entry name" value="HTH_LACI_2"/>
    <property type="match status" value="1"/>
</dbReference>
<dbReference type="CDD" id="cd01392">
    <property type="entry name" value="HTH_LacI"/>
    <property type="match status" value="1"/>
</dbReference>
<dbReference type="Pfam" id="PF13377">
    <property type="entry name" value="Peripla_BP_3"/>
    <property type="match status" value="1"/>
</dbReference>
<dbReference type="PANTHER" id="PTHR30146:SF153">
    <property type="entry name" value="LACTOSE OPERON REPRESSOR"/>
    <property type="match status" value="1"/>
</dbReference>
<reference evidence="2 3" key="1">
    <citation type="submission" date="2021-07" db="EMBL/GenBank/DDBJ databases">
        <title>complete genome sequencing of Tessaracoccus sp.J1M15.</title>
        <authorList>
            <person name="Bae J.-W."/>
            <person name="Kim D.-y."/>
        </authorList>
    </citation>
    <scope>NUCLEOTIDE SEQUENCE [LARGE SCALE GENOMIC DNA]</scope>
    <source>
        <strain evidence="2 3">J1M15</strain>
    </source>
</reference>
<name>A0ABX8SHL8_9ACTN</name>
<accession>A0ABX8SHL8</accession>
<dbReference type="PANTHER" id="PTHR30146">
    <property type="entry name" value="LACI-RELATED TRANSCRIPTIONAL REPRESSOR"/>
    <property type="match status" value="1"/>
</dbReference>
<evidence type="ECO:0000259" key="1">
    <source>
        <dbReference type="PROSITE" id="PS50932"/>
    </source>
</evidence>
<dbReference type="Pfam" id="PF00356">
    <property type="entry name" value="LacI"/>
    <property type="match status" value="1"/>
</dbReference>
<dbReference type="EMBL" id="CP079216">
    <property type="protein sequence ID" value="QXT62359.1"/>
    <property type="molecule type" value="Genomic_DNA"/>
</dbReference>
<evidence type="ECO:0000313" key="2">
    <source>
        <dbReference type="EMBL" id="QXT62359.1"/>
    </source>
</evidence>
<dbReference type="GO" id="GO:0003677">
    <property type="term" value="F:DNA binding"/>
    <property type="evidence" value="ECO:0007669"/>
    <property type="project" value="UniProtKB-KW"/>
</dbReference>
<dbReference type="SMART" id="SM00354">
    <property type="entry name" value="HTH_LACI"/>
    <property type="match status" value="1"/>
</dbReference>
<keyword evidence="3" id="KW-1185">Reference proteome</keyword>
<protein>
    <submittedName>
        <fullName evidence="2">LacI family DNA-binding transcriptional regulator</fullName>
    </submittedName>
</protein>